<feature type="compositionally biased region" description="Low complexity" evidence="1">
    <location>
        <begin position="1000"/>
        <end position="1028"/>
    </location>
</feature>
<dbReference type="InterPro" id="IPR002477">
    <property type="entry name" value="Peptidoglycan-bd-like"/>
</dbReference>
<evidence type="ECO:0000259" key="2">
    <source>
        <dbReference type="Pfam" id="PF01471"/>
    </source>
</evidence>
<dbReference type="InterPro" id="IPR036365">
    <property type="entry name" value="PGBD-like_sf"/>
</dbReference>
<dbReference type="Gene3D" id="1.25.40.10">
    <property type="entry name" value="Tetratricopeptide repeat domain"/>
    <property type="match status" value="1"/>
</dbReference>
<dbReference type="InterPro" id="IPR036366">
    <property type="entry name" value="PGBDSf"/>
</dbReference>
<dbReference type="OrthoDB" id="5295703at2"/>
<accession>A0A2W7C341</accession>
<dbReference type="Pfam" id="PF08238">
    <property type="entry name" value="Sel1"/>
    <property type="match status" value="4"/>
</dbReference>
<dbReference type="Gene3D" id="1.10.101.10">
    <property type="entry name" value="PGBD-like superfamily/PGBD"/>
    <property type="match status" value="1"/>
</dbReference>
<dbReference type="InterPro" id="IPR011990">
    <property type="entry name" value="TPR-like_helical_dom_sf"/>
</dbReference>
<dbReference type="InterPro" id="IPR050767">
    <property type="entry name" value="Sel1_AlgK"/>
</dbReference>
<dbReference type="SUPFAM" id="SSF81901">
    <property type="entry name" value="HCP-like"/>
    <property type="match status" value="1"/>
</dbReference>
<evidence type="ECO:0000313" key="3">
    <source>
        <dbReference type="EMBL" id="PZV37287.1"/>
    </source>
</evidence>
<feature type="region of interest" description="Disordered" evidence="1">
    <location>
        <begin position="1"/>
        <end position="90"/>
    </location>
</feature>
<feature type="compositionally biased region" description="Basic and acidic residues" evidence="1">
    <location>
        <begin position="31"/>
        <end position="50"/>
    </location>
</feature>
<feature type="region of interest" description="Disordered" evidence="1">
    <location>
        <begin position="1040"/>
        <end position="1077"/>
    </location>
</feature>
<feature type="region of interest" description="Disordered" evidence="1">
    <location>
        <begin position="787"/>
        <end position="827"/>
    </location>
</feature>
<proteinExistence type="predicted"/>
<dbReference type="RefSeq" id="WP_111544639.1">
    <property type="nucleotide sequence ID" value="NZ_MZXV01000032.1"/>
</dbReference>
<keyword evidence="4" id="KW-1185">Reference proteome</keyword>
<evidence type="ECO:0000256" key="1">
    <source>
        <dbReference type="SAM" id="MobiDB-lite"/>
    </source>
</evidence>
<sequence length="1365" mass="146026">MNSKRSYLDTLNAGRQRRSQTTLEQLNRSLETLEQRLERTREDPMARPEPRQYGADARYPAAQPSGQPSRQQRWYEDPQPAPRPKSPMQPAAAFGQNYQAIARDIDRVRGQEDGVAMVGKIAGELRGMREELRHQMTAGLQREFEALRKDIERAFQSSAKPGASAKGSAELGLEFERLSGAIQTLAEKSDDRSVNMLRLELEQVKAALDTLAREESVQKVDRRWDDFDRRWTAFEDRVDADQRKRSDDPGLSMLTDRLEQISNAVNNLPESLSLRSLEEKVRTLAGAVDHFASQQDNRGSDTLGMIDERLDEISRAIVASTVAAQANSFDHEAFERIEKRIDSLAQQIEEVAQDRPGNAVMDRLSTLSSRVDDLAGRANLPEQAMERLAKQIALIADKIDQAPAMPDADYIFHGLEQRFDVLSGMMERRQGDAIEQGNMLFRDLERRLDEVADRLDQRMPQVDSAGIMEAIDARFTALAKRMETRVPDPAGEAAIRGLESRLEDISSRLDASAAQVAGIDPALIRSLEAQVAGLSAHLSRPSTPLPEFEDISPRLNEIEKSLAGTRDSILGAAREAAENAVRSLAGSSANTTAVSGLAQDLKTLETLTRRSDERNSRTFEAIHDTLLKIVDRLGSLEPGEPVEAVSELLDAAVVEPNSRRGARRSKMAVDAPSMDIDQPMPLTGDMADLDGRAAAILRDEPGSRNEPGMRGDLGTRGDLGMRGDLGTRGDLGMRGDLGTRSPAEAAAAAAMAALSSDTIAEKSEQAGGRKSLFSGLARAFKGKKEADIPPLAGSAPTAPTPSVDLDEPLDPKMANRPLEPGSGAPDLNAIMKRVRDERGQPAKPSDTTDAAKSDFIAAARRAAQAAAAEADALKRQSTMTGPVKALRIGDLLKARRKPILMAAAAIMLALAGLQLGKAFFADPAQVASNDVAPIAASQPVQTASVDAPSQPKTDIHPQAVESAPARAVRQAEPSEPAAKDDMAAQGTMATPPGIEPSMDAAPTAEPAPAPAASATPADASPAASDTTASAAAVLAGPAPVAAEATDADTGTQPDVAEPTTAKDTTGAVPPADASPAAATAKFDIPTDVGPVALRDAAGNGDAKALFEVGSRYAESRGVKEDMAAAAKWYEKSAELGFAPAEYRIGNFFEKGIGVARDIKKAKTWYQLAAEQGNASAMHNLAVLFAMAADGVTDNESAAHWFQAAADVGVKDSQFNLGILAAKGVGMKQNLEESYKWFALVAKTGDKDAAAKRDEIANAMRPEQLERARAAAELWKAKSLDAAANSVDIPESWQDGTPQTTASVDMKKAVQNIQRILNKNGYDAGDADGKMGQKTKTAIMAFQTDNKLPATGTVDEKLVKALLARK</sequence>
<gene>
    <name evidence="3" type="ORF">B5V02_13210</name>
</gene>
<reference evidence="4" key="1">
    <citation type="submission" date="2017-03" db="EMBL/GenBank/DDBJ databases">
        <authorList>
            <person name="Safronova V.I."/>
            <person name="Sazanova A.L."/>
            <person name="Chirak E.R."/>
        </authorList>
    </citation>
    <scope>NUCLEOTIDE SEQUENCE [LARGE SCALE GENOMIC DNA]</scope>
    <source>
        <strain evidence="4">Ach-343</strain>
    </source>
</reference>
<organism evidence="3 4">
    <name type="scientific">Mesorhizobium kowhaii</name>
    <dbReference type="NCBI Taxonomy" id="1300272"/>
    <lineage>
        <taxon>Bacteria</taxon>
        <taxon>Pseudomonadati</taxon>
        <taxon>Pseudomonadota</taxon>
        <taxon>Alphaproteobacteria</taxon>
        <taxon>Hyphomicrobiales</taxon>
        <taxon>Phyllobacteriaceae</taxon>
        <taxon>Mesorhizobium</taxon>
    </lineage>
</organism>
<feature type="region of interest" description="Disordered" evidence="1">
    <location>
        <begin position="942"/>
        <end position="1028"/>
    </location>
</feature>
<feature type="domain" description="Peptidoglycan binding-like" evidence="2">
    <location>
        <begin position="1308"/>
        <end position="1361"/>
    </location>
</feature>
<feature type="compositionally biased region" description="Low complexity" evidence="1">
    <location>
        <begin position="1067"/>
        <end position="1077"/>
    </location>
</feature>
<feature type="compositionally biased region" description="Low complexity" evidence="1">
    <location>
        <begin position="1040"/>
        <end position="1049"/>
    </location>
</feature>
<comment type="caution">
    <text evidence="3">The sequence shown here is derived from an EMBL/GenBank/DDBJ whole genome shotgun (WGS) entry which is preliminary data.</text>
</comment>
<feature type="compositionally biased region" description="Basic and acidic residues" evidence="1">
    <location>
        <begin position="699"/>
        <end position="733"/>
    </location>
</feature>
<feature type="region of interest" description="Disordered" evidence="1">
    <location>
        <begin position="699"/>
        <end position="735"/>
    </location>
</feature>
<protein>
    <submittedName>
        <fullName evidence="3">Peptidoglycan-binding protein</fullName>
    </submittedName>
</protein>
<dbReference type="Proteomes" id="UP000248616">
    <property type="component" value="Unassembled WGS sequence"/>
</dbReference>
<dbReference type="PANTHER" id="PTHR11102:SF160">
    <property type="entry name" value="ERAD-ASSOCIATED E3 UBIQUITIN-PROTEIN LIGASE COMPONENT HRD3"/>
    <property type="match status" value="1"/>
</dbReference>
<dbReference type="EMBL" id="MZXV01000032">
    <property type="protein sequence ID" value="PZV37287.1"/>
    <property type="molecule type" value="Genomic_DNA"/>
</dbReference>
<evidence type="ECO:0000313" key="4">
    <source>
        <dbReference type="Proteomes" id="UP000248616"/>
    </source>
</evidence>
<dbReference type="Pfam" id="PF01471">
    <property type="entry name" value="PG_binding_1"/>
    <property type="match status" value="1"/>
</dbReference>
<dbReference type="PANTHER" id="PTHR11102">
    <property type="entry name" value="SEL-1-LIKE PROTEIN"/>
    <property type="match status" value="1"/>
</dbReference>
<dbReference type="SUPFAM" id="SSF47090">
    <property type="entry name" value="PGBD-like"/>
    <property type="match status" value="1"/>
</dbReference>
<dbReference type="InterPro" id="IPR006597">
    <property type="entry name" value="Sel1-like"/>
</dbReference>
<dbReference type="SMART" id="SM00671">
    <property type="entry name" value="SEL1"/>
    <property type="match status" value="4"/>
</dbReference>
<name>A0A2W7C341_9HYPH</name>